<accession>A0A2K0JHP6</accession>
<dbReference type="GO" id="GO:0004386">
    <property type="term" value="F:helicase activity"/>
    <property type="evidence" value="ECO:0007669"/>
    <property type="project" value="InterPro"/>
</dbReference>
<evidence type="ECO:0000313" key="2">
    <source>
        <dbReference type="EMBL" id="PNO34813.1"/>
    </source>
</evidence>
<dbReference type="EMBL" id="JWSP02000004">
    <property type="protein sequence ID" value="PNO34813.1"/>
    <property type="molecule type" value="Genomic_DNA"/>
</dbReference>
<protein>
    <recommendedName>
        <fullName evidence="1">DNA primase/helicase Gp4 N-terminal Bacteriophage T7-like domain-containing protein</fullName>
    </recommendedName>
</protein>
<feature type="domain" description="DNA primase/helicase Gp4 N-terminal Bacteriophage T7-like" evidence="1">
    <location>
        <begin position="30"/>
        <end position="66"/>
    </location>
</feature>
<dbReference type="Proteomes" id="UP000236163">
    <property type="component" value="Unassembled WGS sequence"/>
</dbReference>
<name>A0A2K0JHP6_SALHO</name>
<dbReference type="InterPro" id="IPR013237">
    <property type="entry name" value="Phage_T7_Gp4_N"/>
</dbReference>
<organism evidence="2 3">
    <name type="scientific">Salmonella enterica subsp. houtenae serovar 50:g,z51:-</name>
    <dbReference type="NCBI Taxonomy" id="1173947"/>
    <lineage>
        <taxon>Bacteria</taxon>
        <taxon>Pseudomonadati</taxon>
        <taxon>Pseudomonadota</taxon>
        <taxon>Gammaproteobacteria</taxon>
        <taxon>Enterobacterales</taxon>
        <taxon>Enterobacteriaceae</taxon>
        <taxon>Salmonella</taxon>
    </lineage>
</organism>
<comment type="caution">
    <text evidence="2">The sequence shown here is derived from an EMBL/GenBank/DDBJ whole genome shotgun (WGS) entry which is preliminary data.</text>
</comment>
<dbReference type="AlphaFoldDB" id="A0A2K0JHP6"/>
<dbReference type="Pfam" id="PF08273">
    <property type="entry name" value="Zn_Ribbon_Prim"/>
    <property type="match status" value="1"/>
</dbReference>
<dbReference type="GO" id="GO:0008270">
    <property type="term" value="F:zinc ion binding"/>
    <property type="evidence" value="ECO:0007669"/>
    <property type="project" value="InterPro"/>
</dbReference>
<gene>
    <name evidence="2" type="ORF">RK55_017605</name>
</gene>
<evidence type="ECO:0000313" key="3">
    <source>
        <dbReference type="Proteomes" id="UP000236163"/>
    </source>
</evidence>
<reference evidence="3" key="1">
    <citation type="submission" date="2017-12" db="EMBL/GenBank/DDBJ databases">
        <title>FDA dAtabase for Regulatory Grade micrObial Sequences (FDA-ARGOS): Supporting development and validation of Infectious Disease Dx tests.</title>
        <authorList>
            <person name="Sichtig H."/>
            <person name="Tallon L."/>
            <person name="Sadzewicz L."/>
            <person name="Sengamalay N."/>
            <person name="Nagaraj S."/>
            <person name="Vavikolanu K."/>
            <person name="Aluvathingal J."/>
            <person name="Nadendla S."/>
            <person name="Pirone D.C."/>
            <person name="Hoffman M."/>
            <person name="Muruvanda T."/>
            <person name="Allard M."/>
            <person name="Evans P."/>
        </authorList>
    </citation>
    <scope>NUCLEOTIDE SEQUENCE [LARGE SCALE GENOMIC DNA]</scope>
    <source>
        <strain evidence="3">FDAARGOS_55</strain>
    </source>
</reference>
<evidence type="ECO:0000259" key="1">
    <source>
        <dbReference type="Pfam" id="PF08273"/>
    </source>
</evidence>
<proteinExistence type="predicted"/>
<sequence>MANYFTDLNNFIKQNPIGYMADFGIEVLEHQSQPCPICGGEDRFNWRSTGEHANTGHCRQGCGLNGSKVLQPLYIIAQKTGLWLRDIGARIGFNKSDKWSNPNHIYMRQAIKFKKEKLTLAELDKHKLELFTQNISIQTKNATWGESPYLLNKGISKMMWIGGHGQTLLDYYRADNTFCALQRLPVNAEKSFVKDSQFSGAFHCERNCGGNIKTIFIGEGFGTVTAFQCAMGDSYPASLFLTAGIAGNLLSVAIEARKYYPLADICILTDNDENKCNTGLRETLKVMEQVNKCWWAMPETTGEDWCDVFQRGKSALLNEFRRVLENSKPAI</sequence>